<sequence length="83" mass="9363">MELKGKKVLVTGSSSGIGQAVAIDCAKEGMFVVVHYRKNEEGANETLDRVFKSRLYKVIPTKIQFFHEGLYKDEPLEATRVFI</sequence>
<protein>
    <submittedName>
        <fullName evidence="3">SDR family NAD(P)-dependent oxidoreductase</fullName>
    </submittedName>
</protein>
<dbReference type="Proteomes" id="UP000751518">
    <property type="component" value="Unassembled WGS sequence"/>
</dbReference>
<comment type="caution">
    <text evidence="3">The sequence shown here is derived from an EMBL/GenBank/DDBJ whole genome shotgun (WGS) entry which is preliminary data.</text>
</comment>
<reference evidence="3" key="2">
    <citation type="journal article" date="2021" name="Microbiome">
        <title>Successional dynamics and alternative stable states in a saline activated sludge microbial community over 9 years.</title>
        <authorList>
            <person name="Wang Y."/>
            <person name="Ye J."/>
            <person name="Ju F."/>
            <person name="Liu L."/>
            <person name="Boyd J.A."/>
            <person name="Deng Y."/>
            <person name="Parks D.H."/>
            <person name="Jiang X."/>
            <person name="Yin X."/>
            <person name="Woodcroft B.J."/>
            <person name="Tyson G.W."/>
            <person name="Hugenholtz P."/>
            <person name="Polz M.F."/>
            <person name="Zhang T."/>
        </authorList>
    </citation>
    <scope>NUCLEOTIDE SEQUENCE</scope>
    <source>
        <strain evidence="3">HKST-UBA03</strain>
    </source>
</reference>
<evidence type="ECO:0000256" key="2">
    <source>
        <dbReference type="ARBA" id="ARBA00023002"/>
    </source>
</evidence>
<dbReference type="EMBL" id="JAGQKZ010000037">
    <property type="protein sequence ID" value="MCA9392310.1"/>
    <property type="molecule type" value="Genomic_DNA"/>
</dbReference>
<comment type="similarity">
    <text evidence="1">Belongs to the short-chain dehydrogenases/reductases (SDR) family.</text>
</comment>
<dbReference type="Gene3D" id="3.40.50.720">
    <property type="entry name" value="NAD(P)-binding Rossmann-like Domain"/>
    <property type="match status" value="1"/>
</dbReference>
<name>A0A955LKR6_UNCKA</name>
<dbReference type="PANTHER" id="PTHR48107:SF16">
    <property type="entry name" value="NADPH-DEPENDENT ALDEHYDE REDUCTASE 1, CHLOROPLASTIC"/>
    <property type="match status" value="1"/>
</dbReference>
<dbReference type="InterPro" id="IPR036291">
    <property type="entry name" value="NAD(P)-bd_dom_sf"/>
</dbReference>
<evidence type="ECO:0000313" key="4">
    <source>
        <dbReference type="Proteomes" id="UP000751518"/>
    </source>
</evidence>
<dbReference type="InterPro" id="IPR002347">
    <property type="entry name" value="SDR_fam"/>
</dbReference>
<dbReference type="AlphaFoldDB" id="A0A955LKR6"/>
<proteinExistence type="inferred from homology"/>
<keyword evidence="2" id="KW-0560">Oxidoreductase</keyword>
<dbReference type="GO" id="GO:0016614">
    <property type="term" value="F:oxidoreductase activity, acting on CH-OH group of donors"/>
    <property type="evidence" value="ECO:0007669"/>
    <property type="project" value="UniProtKB-ARBA"/>
</dbReference>
<dbReference type="Pfam" id="PF00106">
    <property type="entry name" value="adh_short"/>
    <property type="match status" value="1"/>
</dbReference>
<evidence type="ECO:0000313" key="3">
    <source>
        <dbReference type="EMBL" id="MCA9392310.1"/>
    </source>
</evidence>
<organism evidence="3 4">
    <name type="scientific">candidate division WWE3 bacterium</name>
    <dbReference type="NCBI Taxonomy" id="2053526"/>
    <lineage>
        <taxon>Bacteria</taxon>
        <taxon>Katanobacteria</taxon>
    </lineage>
</organism>
<dbReference type="PANTHER" id="PTHR48107">
    <property type="entry name" value="NADPH-DEPENDENT ALDEHYDE REDUCTASE-LIKE PROTEIN, CHLOROPLASTIC-RELATED"/>
    <property type="match status" value="1"/>
</dbReference>
<evidence type="ECO:0000256" key="1">
    <source>
        <dbReference type="ARBA" id="ARBA00006484"/>
    </source>
</evidence>
<accession>A0A955LKR6</accession>
<reference evidence="3" key="1">
    <citation type="submission" date="2020-04" db="EMBL/GenBank/DDBJ databases">
        <authorList>
            <person name="Zhang T."/>
        </authorList>
    </citation>
    <scope>NUCLEOTIDE SEQUENCE</scope>
    <source>
        <strain evidence="3">HKST-UBA03</strain>
    </source>
</reference>
<dbReference type="SUPFAM" id="SSF51735">
    <property type="entry name" value="NAD(P)-binding Rossmann-fold domains"/>
    <property type="match status" value="1"/>
</dbReference>
<gene>
    <name evidence="3" type="ORF">KC614_03850</name>
</gene>